<gene>
    <name evidence="2" type="ORF">NBC122_00439</name>
</gene>
<dbReference type="KEGG" id="csal:NBC122_00439"/>
<dbReference type="Gene3D" id="2.60.40.10">
    <property type="entry name" value="Immunoglobulins"/>
    <property type="match status" value="1"/>
</dbReference>
<dbReference type="RefSeq" id="WP_133438803.1">
    <property type="nucleotide sequence ID" value="NZ_CP037954.1"/>
</dbReference>
<keyword evidence="3" id="KW-1185">Reference proteome</keyword>
<dbReference type="EMBL" id="CP037954">
    <property type="protein sequence ID" value="QBO57288.1"/>
    <property type="molecule type" value="Genomic_DNA"/>
</dbReference>
<evidence type="ECO:0000313" key="2">
    <source>
        <dbReference type="EMBL" id="QBO57288.1"/>
    </source>
</evidence>
<feature type="signal peptide" evidence="1">
    <location>
        <begin position="1"/>
        <end position="21"/>
    </location>
</feature>
<proteinExistence type="predicted"/>
<dbReference type="InterPro" id="IPR013783">
    <property type="entry name" value="Ig-like_fold"/>
</dbReference>
<dbReference type="OrthoDB" id="643861at2"/>
<dbReference type="AlphaFoldDB" id="A0A4P6ZCR3"/>
<protein>
    <recommendedName>
        <fullName evidence="4">PKD domain-containing protein</fullName>
    </recommendedName>
</protein>
<dbReference type="Proteomes" id="UP000294419">
    <property type="component" value="Chromosome"/>
</dbReference>
<feature type="chain" id="PRO_5020530094" description="PKD domain-containing protein" evidence="1">
    <location>
        <begin position="22"/>
        <end position="432"/>
    </location>
</feature>
<reference evidence="2 3" key="1">
    <citation type="submission" date="2019-03" db="EMBL/GenBank/DDBJ databases">
        <authorList>
            <person name="Kim H."/>
            <person name="Yu S.-M."/>
        </authorList>
    </citation>
    <scope>NUCLEOTIDE SEQUENCE [LARGE SCALE GENOMIC DNA]</scope>
    <source>
        <strain evidence="2 3">NBC122</strain>
    </source>
</reference>
<name>A0A4P6ZCR3_9FLAO</name>
<evidence type="ECO:0008006" key="4">
    <source>
        <dbReference type="Google" id="ProtNLM"/>
    </source>
</evidence>
<evidence type="ECO:0000313" key="3">
    <source>
        <dbReference type="Proteomes" id="UP000294419"/>
    </source>
</evidence>
<accession>A0A4P6ZCR3</accession>
<organism evidence="2 3">
    <name type="scientific">Chryseobacterium salivictor</name>
    <dbReference type="NCBI Taxonomy" id="2547600"/>
    <lineage>
        <taxon>Bacteria</taxon>
        <taxon>Pseudomonadati</taxon>
        <taxon>Bacteroidota</taxon>
        <taxon>Flavobacteriia</taxon>
        <taxon>Flavobacteriales</taxon>
        <taxon>Weeksellaceae</taxon>
        <taxon>Chryseobacterium group</taxon>
        <taxon>Chryseobacterium</taxon>
    </lineage>
</organism>
<keyword evidence="1" id="KW-0732">Signal</keyword>
<sequence length="432" mass="45359">MKLRIIFFLVLAMAGMSSAQSAPAPQIGDYKSVAVTGAWTATTTWNVYTSTGWAAATQYPGQNTTTTAQGTYKVFIAPGTNVTVSGTQTYYFGDLYVLANLPVTNLTTDKGIITLFTNMATLALLGTNQDVYVLGGIINFSQNNTALKLRLGSSLILTNYNGATSNTGTNLIQPERSELGNCTGNKQIKFVDGTTELNFAVCGGSNSTYNFWQLNSNGGSINAIPSATPNSVCLGSAATSVTLSGTYTGFIPTADSLADKNYLWTLVSGPTGGFTPPLPTTGSTSATQTLTFATAGIYVFNLKVYYTSTLGYDISGNQTVTVTVYPAGDPACACYKPAAAGIGLSTNHGITALQRAGAQDGNWPMIRSGAHTALEAKTKGFVINRMVSPETTIANPVEGMLVFDTDENVGQGCLKIYKGTAWTCLETQTCTN</sequence>
<evidence type="ECO:0000256" key="1">
    <source>
        <dbReference type="SAM" id="SignalP"/>
    </source>
</evidence>